<proteinExistence type="predicted"/>
<evidence type="ECO:0000313" key="1">
    <source>
        <dbReference type="EMBL" id="CAK9872842.1"/>
    </source>
</evidence>
<name>A0ABP1BC47_9BRYO</name>
<dbReference type="Proteomes" id="UP001497522">
    <property type="component" value="Chromosome 3"/>
</dbReference>
<sequence>MFTPSLNGMPMLDMHGPPPHWHVPWLSNMVMRLSTNLTMPGTTTAYVNANDRLGKQLNNSRQLAVLAQLACVLPGWHNLLNCSK</sequence>
<accession>A0ABP1BC47</accession>
<protein>
    <submittedName>
        <fullName evidence="1">Uncharacterized protein</fullName>
    </submittedName>
</protein>
<evidence type="ECO:0000313" key="2">
    <source>
        <dbReference type="Proteomes" id="UP001497522"/>
    </source>
</evidence>
<reference evidence="1" key="1">
    <citation type="submission" date="2024-03" db="EMBL/GenBank/DDBJ databases">
        <authorList>
            <consortium name="ELIXIR-Norway"/>
            <consortium name="Elixir Norway"/>
        </authorList>
    </citation>
    <scope>NUCLEOTIDE SEQUENCE</scope>
</reference>
<keyword evidence="2" id="KW-1185">Reference proteome</keyword>
<organism evidence="1 2">
    <name type="scientific">Sphagnum jensenii</name>
    <dbReference type="NCBI Taxonomy" id="128206"/>
    <lineage>
        <taxon>Eukaryota</taxon>
        <taxon>Viridiplantae</taxon>
        <taxon>Streptophyta</taxon>
        <taxon>Embryophyta</taxon>
        <taxon>Bryophyta</taxon>
        <taxon>Sphagnophytina</taxon>
        <taxon>Sphagnopsida</taxon>
        <taxon>Sphagnales</taxon>
        <taxon>Sphagnaceae</taxon>
        <taxon>Sphagnum</taxon>
    </lineage>
</organism>
<gene>
    <name evidence="1" type="ORF">CSSPJE1EN2_LOCUS15412</name>
</gene>
<dbReference type="EMBL" id="OZ023704">
    <property type="protein sequence ID" value="CAK9872842.1"/>
    <property type="molecule type" value="Genomic_DNA"/>
</dbReference>